<dbReference type="InterPro" id="IPR001623">
    <property type="entry name" value="DnaJ_domain"/>
</dbReference>
<dbReference type="GO" id="GO:0005783">
    <property type="term" value="C:endoplasmic reticulum"/>
    <property type="evidence" value="ECO:0007669"/>
    <property type="project" value="UniProtKB-ARBA"/>
</dbReference>
<dbReference type="Gene3D" id="1.10.287.110">
    <property type="entry name" value="DnaJ domain"/>
    <property type="match status" value="1"/>
</dbReference>
<dbReference type="GeneID" id="109719043"/>
<dbReference type="SMART" id="SM00271">
    <property type="entry name" value="DnaJ"/>
    <property type="match status" value="1"/>
</dbReference>
<evidence type="ECO:0000313" key="3">
    <source>
        <dbReference type="RefSeq" id="XP_020101126.1"/>
    </source>
</evidence>
<proteinExistence type="predicted"/>
<dbReference type="Gene3D" id="3.30.70.20">
    <property type="match status" value="1"/>
</dbReference>
<dbReference type="PANTHER" id="PTHR44579:SF4">
    <property type="entry name" value="J DOMAIN-CONTAINING PROTEIN"/>
    <property type="match status" value="1"/>
</dbReference>
<dbReference type="RefSeq" id="XP_020101126.1">
    <property type="nucleotide sequence ID" value="XM_020245537.1"/>
</dbReference>
<dbReference type="InterPro" id="IPR036869">
    <property type="entry name" value="J_dom_sf"/>
</dbReference>
<keyword evidence="2" id="KW-1185">Reference proteome</keyword>
<feature type="domain" description="J" evidence="1">
    <location>
        <begin position="94"/>
        <end position="165"/>
    </location>
</feature>
<evidence type="ECO:0000313" key="2">
    <source>
        <dbReference type="Proteomes" id="UP000515123"/>
    </source>
</evidence>
<dbReference type="SUPFAM" id="SSF46565">
    <property type="entry name" value="Chaperone J-domain"/>
    <property type="match status" value="1"/>
</dbReference>
<dbReference type="OrthoDB" id="10250354at2759"/>
<dbReference type="CDD" id="cd06257">
    <property type="entry name" value="DnaJ"/>
    <property type="match status" value="1"/>
</dbReference>
<accession>A0A6P5FXQ3</accession>
<dbReference type="AlphaFoldDB" id="A0A6P5FXQ3"/>
<name>A0A6P5FXQ3_ANACO</name>
<reference evidence="3" key="2">
    <citation type="submission" date="2025-08" db="UniProtKB">
        <authorList>
            <consortium name="RefSeq"/>
        </authorList>
    </citation>
    <scope>IDENTIFICATION</scope>
    <source>
        <tissue evidence="3">Leaf</tissue>
    </source>
</reference>
<organism evidence="2 3">
    <name type="scientific">Ananas comosus</name>
    <name type="common">Pineapple</name>
    <name type="synonym">Ananas ananas</name>
    <dbReference type="NCBI Taxonomy" id="4615"/>
    <lineage>
        <taxon>Eukaryota</taxon>
        <taxon>Viridiplantae</taxon>
        <taxon>Streptophyta</taxon>
        <taxon>Embryophyta</taxon>
        <taxon>Tracheophyta</taxon>
        <taxon>Spermatophyta</taxon>
        <taxon>Magnoliopsida</taxon>
        <taxon>Liliopsida</taxon>
        <taxon>Poales</taxon>
        <taxon>Bromeliaceae</taxon>
        <taxon>Bromelioideae</taxon>
        <taxon>Ananas</taxon>
    </lineage>
</organism>
<sequence length="300" mass="33326">MQTVVMRGAQLLESFGFMGKVGLLFVGNVSPAFLCTGGDDGTFSSEWRLGKGCLRRRRSNLRCRAGEARNERRGGVGGGAGETDEEWMWGPSASPYEILGVDPISCSRAELKAAFRARVKEFHPDVCKDTKNAHLLIRCVIEAYELLYRNMQEVAAERICGDPFENPECEASDLFVNEIQCVGKDGYLIAGCPYSCVRKAPHAFSFTADNGKARAISQGHGDDYLVQLAVGRCPRRCIHYVTPSQRAILEDLLGSVLRVPYDLAEASLLDSLISKAKFENDRYQKPKRKPRASTEYVDWL</sequence>
<reference evidence="2" key="1">
    <citation type="journal article" date="2015" name="Nat. Genet.">
        <title>The pineapple genome and the evolution of CAM photosynthesis.</title>
        <authorList>
            <person name="Ming R."/>
            <person name="VanBuren R."/>
            <person name="Wai C.M."/>
            <person name="Tang H."/>
            <person name="Schatz M.C."/>
            <person name="Bowers J.E."/>
            <person name="Lyons E."/>
            <person name="Wang M.L."/>
            <person name="Chen J."/>
            <person name="Biggers E."/>
            <person name="Zhang J."/>
            <person name="Huang L."/>
            <person name="Zhang L."/>
            <person name="Miao W."/>
            <person name="Zhang J."/>
            <person name="Ye Z."/>
            <person name="Miao C."/>
            <person name="Lin Z."/>
            <person name="Wang H."/>
            <person name="Zhou H."/>
            <person name="Yim W.C."/>
            <person name="Priest H.D."/>
            <person name="Zheng C."/>
            <person name="Woodhouse M."/>
            <person name="Edger P.P."/>
            <person name="Guyot R."/>
            <person name="Guo H.B."/>
            <person name="Guo H."/>
            <person name="Zheng G."/>
            <person name="Singh R."/>
            <person name="Sharma A."/>
            <person name="Min X."/>
            <person name="Zheng Y."/>
            <person name="Lee H."/>
            <person name="Gurtowski J."/>
            <person name="Sedlazeck F.J."/>
            <person name="Harkess A."/>
            <person name="McKain M.R."/>
            <person name="Liao Z."/>
            <person name="Fang J."/>
            <person name="Liu J."/>
            <person name="Zhang X."/>
            <person name="Zhang Q."/>
            <person name="Hu W."/>
            <person name="Qin Y."/>
            <person name="Wang K."/>
            <person name="Chen L.Y."/>
            <person name="Shirley N."/>
            <person name="Lin Y.R."/>
            <person name="Liu L.Y."/>
            <person name="Hernandez A.G."/>
            <person name="Wright C.L."/>
            <person name="Bulone V."/>
            <person name="Tuskan G.A."/>
            <person name="Heath K."/>
            <person name="Zee F."/>
            <person name="Moore P.H."/>
            <person name="Sunkar R."/>
            <person name="Leebens-Mack J.H."/>
            <person name="Mockler T."/>
            <person name="Bennetzen J.L."/>
            <person name="Freeling M."/>
            <person name="Sankoff D."/>
            <person name="Paterson A.H."/>
            <person name="Zhu X."/>
            <person name="Yang X."/>
            <person name="Smith J.A."/>
            <person name="Cushman J.C."/>
            <person name="Paull R.E."/>
            <person name="Yu Q."/>
        </authorList>
    </citation>
    <scope>NUCLEOTIDE SEQUENCE [LARGE SCALE GENOMIC DNA]</scope>
    <source>
        <strain evidence="2">cv. F153</strain>
    </source>
</reference>
<dbReference type="Proteomes" id="UP000515123">
    <property type="component" value="Linkage group 13"/>
</dbReference>
<protein>
    <submittedName>
        <fullName evidence="3">Uncharacterized protein LOC109719043 isoform X1</fullName>
    </submittedName>
</protein>
<evidence type="ECO:0000259" key="1">
    <source>
        <dbReference type="PROSITE" id="PS50076"/>
    </source>
</evidence>
<dbReference type="PROSITE" id="PS50076">
    <property type="entry name" value="DNAJ_2"/>
    <property type="match status" value="1"/>
</dbReference>
<gene>
    <name evidence="3" type="primary">LOC109719043</name>
</gene>
<dbReference type="Pfam" id="PF00226">
    <property type="entry name" value="DnaJ"/>
    <property type="match status" value="1"/>
</dbReference>
<dbReference type="PANTHER" id="PTHR44579">
    <property type="entry name" value="OS01G0730500 PROTEIN"/>
    <property type="match status" value="1"/>
</dbReference>